<sequence>MMKLRVSDITTVLLCHSIDVLLRLSLIHFTFADEICKGVPDSTCRCKTESGHVLDLSPLVNTTAYPLFYNVTATSDHALYSYKPCGPMTVPVGDMNSPCHNVAVCQVSHDGIVNIGNFDPVHFMYETETKSLYIQYTAGNKTTKVYLVCSTVEKSLTVKGETATNSTIYDMTLHTKYACLSKDGSPKIGLSVGSILLILFFVGVLIYMVGGIVLLRCVRGARGFEQIPNYDFWLDFPVLVKDGVMFVTRGCKAESDRTYDQI</sequence>
<comment type="subcellular location">
    <subcellularLocation>
        <location evidence="1">Endomembrane system</location>
    </subcellularLocation>
</comment>
<evidence type="ECO:0000256" key="9">
    <source>
        <dbReference type="SAM" id="Phobius"/>
    </source>
</evidence>
<dbReference type="GO" id="GO:0005802">
    <property type="term" value="C:trans-Golgi network"/>
    <property type="evidence" value="ECO:0007669"/>
    <property type="project" value="TreeGrafter"/>
</dbReference>
<dbReference type="AlphaFoldDB" id="A0AAD9JBE1"/>
<evidence type="ECO:0000256" key="3">
    <source>
        <dbReference type="ARBA" id="ARBA00022692"/>
    </source>
</evidence>
<keyword evidence="3 9" id="KW-0812">Transmembrane</keyword>
<evidence type="ECO:0000256" key="4">
    <source>
        <dbReference type="ARBA" id="ARBA00022729"/>
    </source>
</evidence>
<evidence type="ECO:0000256" key="10">
    <source>
        <dbReference type="SAM" id="SignalP"/>
    </source>
</evidence>
<dbReference type="InterPro" id="IPR009011">
    <property type="entry name" value="Man6P_isomerase_rcpt-bd_dom_sf"/>
</dbReference>
<evidence type="ECO:0000313" key="12">
    <source>
        <dbReference type="EMBL" id="KAK2149729.1"/>
    </source>
</evidence>
<evidence type="ECO:0000256" key="2">
    <source>
        <dbReference type="ARBA" id="ARBA00022448"/>
    </source>
</evidence>
<dbReference type="InterPro" id="IPR028927">
    <property type="entry name" value="Man-6-P_rcpt"/>
</dbReference>
<name>A0AAD9JBE1_9ANNE</name>
<keyword evidence="6 9" id="KW-0472">Membrane</keyword>
<dbReference type="GO" id="GO:0000139">
    <property type="term" value="C:Golgi membrane"/>
    <property type="evidence" value="ECO:0007669"/>
    <property type="project" value="UniProtKB-SubCell"/>
</dbReference>
<dbReference type="InterPro" id="IPR044865">
    <property type="entry name" value="MRH_dom"/>
</dbReference>
<accession>A0AAD9JBE1</accession>
<protein>
    <recommendedName>
        <fullName evidence="11">MRH domain-containing protein</fullName>
    </recommendedName>
</protein>
<evidence type="ECO:0000256" key="1">
    <source>
        <dbReference type="ARBA" id="ARBA00004308"/>
    </source>
</evidence>
<dbReference type="EMBL" id="JAODUP010000439">
    <property type="protein sequence ID" value="KAK2149729.1"/>
    <property type="molecule type" value="Genomic_DNA"/>
</dbReference>
<keyword evidence="8" id="KW-0325">Glycoprotein</keyword>
<dbReference type="Proteomes" id="UP001208570">
    <property type="component" value="Unassembled WGS sequence"/>
</dbReference>
<evidence type="ECO:0000313" key="13">
    <source>
        <dbReference type="Proteomes" id="UP001208570"/>
    </source>
</evidence>
<evidence type="ECO:0000256" key="6">
    <source>
        <dbReference type="ARBA" id="ARBA00023136"/>
    </source>
</evidence>
<comment type="caution">
    <text evidence="12">The sequence shown here is derived from an EMBL/GenBank/DDBJ whole genome shotgun (WGS) entry which is preliminary data.</text>
</comment>
<reference evidence="12" key="1">
    <citation type="journal article" date="2023" name="Mol. Biol. Evol.">
        <title>Third-Generation Sequencing Reveals the Adaptive Role of the Epigenome in Three Deep-Sea Polychaetes.</title>
        <authorList>
            <person name="Perez M."/>
            <person name="Aroh O."/>
            <person name="Sun Y."/>
            <person name="Lan Y."/>
            <person name="Juniper S.K."/>
            <person name="Young C.R."/>
            <person name="Angers B."/>
            <person name="Qian P.Y."/>
        </authorList>
    </citation>
    <scope>NUCLEOTIDE SEQUENCE</scope>
    <source>
        <strain evidence="12">P08H-3</strain>
    </source>
</reference>
<feature type="signal peptide" evidence="10">
    <location>
        <begin position="1"/>
        <end position="32"/>
    </location>
</feature>
<dbReference type="Gene3D" id="2.70.130.10">
    <property type="entry name" value="Mannose-6-phosphate receptor binding domain"/>
    <property type="match status" value="1"/>
</dbReference>
<keyword evidence="2" id="KW-0813">Transport</keyword>
<keyword evidence="7" id="KW-1015">Disulfide bond</keyword>
<dbReference type="PROSITE" id="PS51914">
    <property type="entry name" value="MRH"/>
    <property type="match status" value="1"/>
</dbReference>
<keyword evidence="5 9" id="KW-1133">Transmembrane helix</keyword>
<evidence type="ECO:0000256" key="7">
    <source>
        <dbReference type="ARBA" id="ARBA00023157"/>
    </source>
</evidence>
<evidence type="ECO:0000259" key="11">
    <source>
        <dbReference type="PROSITE" id="PS51914"/>
    </source>
</evidence>
<dbReference type="SUPFAM" id="SSF50911">
    <property type="entry name" value="Mannose 6-phosphate receptor domain"/>
    <property type="match status" value="1"/>
</dbReference>
<dbReference type="PANTHER" id="PTHR15071:SF0">
    <property type="entry name" value="MANNOSE 6-PHOSPHATE RECEPTOR-LIKE PROTEIN 1"/>
    <property type="match status" value="1"/>
</dbReference>
<dbReference type="Pfam" id="PF02157">
    <property type="entry name" value="Man-6-P_recep"/>
    <property type="match status" value="1"/>
</dbReference>
<dbReference type="GO" id="GO:0010008">
    <property type="term" value="C:endosome membrane"/>
    <property type="evidence" value="ECO:0007669"/>
    <property type="project" value="UniProtKB-SubCell"/>
</dbReference>
<gene>
    <name evidence="12" type="ORF">LSH36_439g01031</name>
</gene>
<dbReference type="PANTHER" id="PTHR15071">
    <property type="entry name" value="MANNOSE-6-PHOSPHATE RECEPTOR FAMILY MEMBER"/>
    <property type="match status" value="1"/>
</dbReference>
<dbReference type="SMART" id="SM01404">
    <property type="entry name" value="CIMR"/>
    <property type="match status" value="1"/>
</dbReference>
<evidence type="ECO:0000256" key="8">
    <source>
        <dbReference type="ARBA" id="ARBA00023180"/>
    </source>
</evidence>
<evidence type="ECO:0000256" key="5">
    <source>
        <dbReference type="ARBA" id="ARBA00022989"/>
    </source>
</evidence>
<feature type="chain" id="PRO_5042213128" description="MRH domain-containing protein" evidence="10">
    <location>
        <begin position="33"/>
        <end position="262"/>
    </location>
</feature>
<feature type="transmembrane region" description="Helical" evidence="9">
    <location>
        <begin position="188"/>
        <end position="215"/>
    </location>
</feature>
<keyword evidence="13" id="KW-1185">Reference proteome</keyword>
<feature type="domain" description="MRH" evidence="11">
    <location>
        <begin position="42"/>
        <end position="181"/>
    </location>
</feature>
<keyword evidence="4 10" id="KW-0732">Signal</keyword>
<proteinExistence type="predicted"/>
<organism evidence="12 13">
    <name type="scientific">Paralvinella palmiformis</name>
    <dbReference type="NCBI Taxonomy" id="53620"/>
    <lineage>
        <taxon>Eukaryota</taxon>
        <taxon>Metazoa</taxon>
        <taxon>Spiralia</taxon>
        <taxon>Lophotrochozoa</taxon>
        <taxon>Annelida</taxon>
        <taxon>Polychaeta</taxon>
        <taxon>Sedentaria</taxon>
        <taxon>Canalipalpata</taxon>
        <taxon>Terebellida</taxon>
        <taxon>Terebelliformia</taxon>
        <taxon>Alvinellidae</taxon>
        <taxon>Paralvinella</taxon>
    </lineage>
</organism>